<evidence type="ECO:0008006" key="5">
    <source>
        <dbReference type="Google" id="ProtNLM"/>
    </source>
</evidence>
<accession>A0AA95I2I6</accession>
<evidence type="ECO:0000313" key="3">
    <source>
        <dbReference type="EMBL" id="WHX49394.1"/>
    </source>
</evidence>
<feature type="signal peptide" evidence="2">
    <location>
        <begin position="1"/>
        <end position="25"/>
    </location>
</feature>
<name>A0AA95I2I6_9BACL</name>
<dbReference type="RefSeq" id="WP_283926604.1">
    <property type="nucleotide sequence ID" value="NZ_CP126084.1"/>
</dbReference>
<keyword evidence="2" id="KW-0732">Signal</keyword>
<feature type="region of interest" description="Disordered" evidence="1">
    <location>
        <begin position="28"/>
        <end position="48"/>
    </location>
</feature>
<gene>
    <name evidence="3" type="ORF">QNH46_01490</name>
</gene>
<evidence type="ECO:0000256" key="2">
    <source>
        <dbReference type="SAM" id="SignalP"/>
    </source>
</evidence>
<proteinExistence type="predicted"/>
<organism evidence="3 4">
    <name type="scientific">Paenibacillus woosongensis</name>
    <dbReference type="NCBI Taxonomy" id="307580"/>
    <lineage>
        <taxon>Bacteria</taxon>
        <taxon>Bacillati</taxon>
        <taxon>Bacillota</taxon>
        <taxon>Bacilli</taxon>
        <taxon>Bacillales</taxon>
        <taxon>Paenibacillaceae</taxon>
        <taxon>Paenibacillus</taxon>
    </lineage>
</organism>
<dbReference type="AlphaFoldDB" id="A0AA95I2I6"/>
<feature type="compositionally biased region" description="Low complexity" evidence="1">
    <location>
        <begin position="36"/>
        <end position="48"/>
    </location>
</feature>
<evidence type="ECO:0000313" key="4">
    <source>
        <dbReference type="Proteomes" id="UP001177943"/>
    </source>
</evidence>
<dbReference type="KEGG" id="pwn:QNH46_01490"/>
<evidence type="ECO:0000256" key="1">
    <source>
        <dbReference type="SAM" id="MobiDB-lite"/>
    </source>
</evidence>
<dbReference type="PROSITE" id="PS51257">
    <property type="entry name" value="PROKAR_LIPOPROTEIN"/>
    <property type="match status" value="1"/>
</dbReference>
<protein>
    <recommendedName>
        <fullName evidence="5">DUF4878 domain-containing protein</fullName>
    </recommendedName>
</protein>
<feature type="chain" id="PRO_5041732418" description="DUF4878 domain-containing protein" evidence="2">
    <location>
        <begin position="26"/>
        <end position="154"/>
    </location>
</feature>
<dbReference type="Proteomes" id="UP001177943">
    <property type="component" value="Chromosome"/>
</dbReference>
<reference evidence="3" key="1">
    <citation type="submission" date="2023-05" db="EMBL/GenBank/DDBJ databases">
        <title>Comparative genomics of Bacillaceae isolates and their secondary metabolite potential.</title>
        <authorList>
            <person name="Song L."/>
            <person name="Nielsen L.J."/>
            <person name="Mohite O."/>
            <person name="Xu X."/>
            <person name="Weber T."/>
            <person name="Kovacs A.T."/>
        </authorList>
    </citation>
    <scope>NUCLEOTIDE SEQUENCE</scope>
    <source>
        <strain evidence="3">B2_4</strain>
    </source>
</reference>
<sequence length="154" mass="17406">MKMNCYKMVNLLALCIFLLTACSNGQNVSSPSRSSNQNNEHNEVNNNVQNPYIVENDYAGEQLELVKLLNLSTKYRNEANSDEFMKLISSEPDTPIKQMNTKKVVDMKISNIGEITGSQGSIVTMTTTEDDSEGNLVIYVFHKINGEWRIYDID</sequence>
<dbReference type="EMBL" id="CP126084">
    <property type="protein sequence ID" value="WHX49394.1"/>
    <property type="molecule type" value="Genomic_DNA"/>
</dbReference>